<evidence type="ECO:0000313" key="1">
    <source>
        <dbReference type="EMBL" id="EGO29359.1"/>
    </source>
</evidence>
<dbReference type="Proteomes" id="UP000008064">
    <property type="component" value="Unassembled WGS sequence"/>
</dbReference>
<name>F8NGH2_SERL9</name>
<dbReference type="HOGENOM" id="CLU_2361039_0_0_1"/>
<sequence>MRLLFQGADPYPFKQLEGRVQHVGRGRSYLCSVRPSKWSQITQRWIAKLVQHNVAKLEFRKCDQRKTCETSLHSHVRRGDVVRCTTGIPSDGCGHQ</sequence>
<dbReference type="GeneID" id="18810747"/>
<reference evidence="1" key="1">
    <citation type="submission" date="2011-04" db="EMBL/GenBank/DDBJ databases">
        <title>Evolution of plant cell wall degrading machinery underlies the functional diversity of forest fungi.</title>
        <authorList>
            <consortium name="US DOE Joint Genome Institute (JGI-PGF)"/>
            <person name="Eastwood D.C."/>
            <person name="Floudas D."/>
            <person name="Binder M."/>
            <person name="Majcherczyk A."/>
            <person name="Schneider P."/>
            <person name="Aerts A."/>
            <person name="Asiegbu F.O."/>
            <person name="Baker S.E."/>
            <person name="Barry K."/>
            <person name="Bendiksby M."/>
            <person name="Blumentritt M."/>
            <person name="Coutinho P.M."/>
            <person name="Cullen D."/>
            <person name="Cullen D."/>
            <person name="Gathman A."/>
            <person name="Goodell B."/>
            <person name="Henrissat B."/>
            <person name="Ihrmark K."/>
            <person name="Kauserud H."/>
            <person name="Kohler A."/>
            <person name="LaButti K."/>
            <person name="Lapidus A."/>
            <person name="Lavin J.L."/>
            <person name="Lee Y.-H."/>
            <person name="Lindquist E."/>
            <person name="Lilly W."/>
            <person name="Lucas S."/>
            <person name="Morin E."/>
            <person name="Murat C."/>
            <person name="Oguiza J.A."/>
            <person name="Park J."/>
            <person name="Pisabarro A.G."/>
            <person name="Riley R."/>
            <person name="Rosling A."/>
            <person name="Salamov A."/>
            <person name="Schmidt O."/>
            <person name="Schmutz J."/>
            <person name="Skrede I."/>
            <person name="Stenlid J."/>
            <person name="Wiebenga A."/>
            <person name="Xie X."/>
            <person name="Kues U."/>
            <person name="Hibbett D.S."/>
            <person name="Hoffmeister D."/>
            <person name="Hogberg N."/>
            <person name="Martin F."/>
            <person name="Grigoriev I.V."/>
            <person name="Watkinson S.C."/>
        </authorList>
    </citation>
    <scope>NUCLEOTIDE SEQUENCE</scope>
    <source>
        <strain evidence="1">S7.9</strain>
    </source>
</reference>
<dbReference type="RefSeq" id="XP_007313601.1">
    <property type="nucleotide sequence ID" value="XM_007313539.1"/>
</dbReference>
<organism>
    <name type="scientific">Serpula lacrymans var. lacrymans (strain S7.9)</name>
    <name type="common">Dry rot fungus</name>
    <dbReference type="NCBI Taxonomy" id="578457"/>
    <lineage>
        <taxon>Eukaryota</taxon>
        <taxon>Fungi</taxon>
        <taxon>Dikarya</taxon>
        <taxon>Basidiomycota</taxon>
        <taxon>Agaricomycotina</taxon>
        <taxon>Agaricomycetes</taxon>
        <taxon>Agaricomycetidae</taxon>
        <taxon>Boletales</taxon>
        <taxon>Coniophorineae</taxon>
        <taxon>Serpulaceae</taxon>
        <taxon>Serpula</taxon>
    </lineage>
</organism>
<gene>
    <name evidence="1" type="ORF">SERLADRAFT_378092</name>
</gene>
<proteinExistence type="predicted"/>
<protein>
    <submittedName>
        <fullName evidence="1">Uncharacterized protein</fullName>
    </submittedName>
</protein>
<accession>F8NGH2</accession>
<dbReference type="AlphaFoldDB" id="F8NGH2"/>
<dbReference type="KEGG" id="sla:SERLADRAFT_378092"/>
<dbReference type="EMBL" id="GL945429">
    <property type="protein sequence ID" value="EGO29359.1"/>
    <property type="molecule type" value="Genomic_DNA"/>
</dbReference>